<organism evidence="7 8">
    <name type="scientific">Duffyella gerundensis</name>
    <dbReference type="NCBI Taxonomy" id="1619313"/>
    <lineage>
        <taxon>Bacteria</taxon>
        <taxon>Pseudomonadati</taxon>
        <taxon>Pseudomonadota</taxon>
        <taxon>Gammaproteobacteria</taxon>
        <taxon>Enterobacterales</taxon>
        <taxon>Erwiniaceae</taxon>
        <taxon>Duffyella</taxon>
    </lineage>
</organism>
<keyword evidence="3 6" id="KW-0812">Transmembrane</keyword>
<dbReference type="Pfam" id="PF07963">
    <property type="entry name" value="N_methyl"/>
    <property type="match status" value="1"/>
</dbReference>
<dbReference type="GO" id="GO:0015628">
    <property type="term" value="P:protein secretion by the type II secretion system"/>
    <property type="evidence" value="ECO:0007669"/>
    <property type="project" value="TreeGrafter"/>
</dbReference>
<evidence type="ECO:0000256" key="6">
    <source>
        <dbReference type="SAM" id="Phobius"/>
    </source>
</evidence>
<dbReference type="EMBL" id="LN907827">
    <property type="protein sequence ID" value="CUU25086.1"/>
    <property type="molecule type" value="Genomic_DNA"/>
</dbReference>
<dbReference type="AlphaFoldDB" id="A0A0U5L3Q8"/>
<dbReference type="GO" id="GO:0016020">
    <property type="term" value="C:membrane"/>
    <property type="evidence" value="ECO:0007669"/>
    <property type="project" value="UniProtKB-SubCell"/>
</dbReference>
<evidence type="ECO:0000313" key="8">
    <source>
        <dbReference type="Proteomes" id="UP000059419"/>
    </source>
</evidence>
<dbReference type="PIRSF" id="PIRSF004525">
    <property type="entry name" value="Pilin_peptidase-dep_B_prd"/>
    <property type="match status" value="1"/>
</dbReference>
<dbReference type="InterPro" id="IPR045584">
    <property type="entry name" value="Pilin-like"/>
</dbReference>
<evidence type="ECO:0000256" key="3">
    <source>
        <dbReference type="ARBA" id="ARBA00022692"/>
    </source>
</evidence>
<dbReference type="PANTHER" id="PTHR39583:SF3">
    <property type="entry name" value="PREPILIN PEPTIDASE-DEPENDENT PROTEIN B"/>
    <property type="match status" value="1"/>
</dbReference>
<dbReference type="NCBIfam" id="NF007848">
    <property type="entry name" value="PRK10557.1"/>
    <property type="match status" value="1"/>
</dbReference>
<dbReference type="PATRIC" id="fig|1619313.3.peg.2963"/>
<keyword evidence="8" id="KW-1185">Reference proteome</keyword>
<dbReference type="OrthoDB" id="7059546at2"/>
<protein>
    <submittedName>
        <fullName evidence="7">Putative membrane protein</fullName>
    </submittedName>
</protein>
<dbReference type="PANTHER" id="PTHR39583">
    <property type="entry name" value="TYPE II SECRETION SYSTEM PROTEIN J-RELATED"/>
    <property type="match status" value="1"/>
</dbReference>
<dbReference type="KEGG" id="ege:EM595_2855"/>
<dbReference type="PROSITE" id="PS00409">
    <property type="entry name" value="PROKAR_NTER_METHYL"/>
    <property type="match status" value="1"/>
</dbReference>
<dbReference type="RefSeq" id="WP_067433338.1">
    <property type="nucleotide sequence ID" value="NZ_CP073262.1"/>
</dbReference>
<dbReference type="SUPFAM" id="SSF54523">
    <property type="entry name" value="Pili subunits"/>
    <property type="match status" value="1"/>
</dbReference>
<evidence type="ECO:0000256" key="1">
    <source>
        <dbReference type="ARBA" id="ARBA00004167"/>
    </source>
</evidence>
<reference evidence="8" key="1">
    <citation type="submission" date="2015-11" db="EMBL/GenBank/DDBJ databases">
        <authorList>
            <person name="Blom J."/>
        </authorList>
    </citation>
    <scope>NUCLEOTIDE SEQUENCE [LARGE SCALE GENOMIC DNA]</scope>
</reference>
<keyword evidence="4 6" id="KW-1133">Transmembrane helix</keyword>
<gene>
    <name evidence="7" type="ORF">EM595_2855</name>
</gene>
<keyword evidence="5 6" id="KW-0472">Membrane</keyword>
<dbReference type="InterPro" id="IPR016419">
    <property type="entry name" value="Prepilin_Pept-dep_B_prd"/>
</dbReference>
<evidence type="ECO:0000313" key="7">
    <source>
        <dbReference type="EMBL" id="CUU25086.1"/>
    </source>
</evidence>
<evidence type="ECO:0000256" key="4">
    <source>
        <dbReference type="ARBA" id="ARBA00022989"/>
    </source>
</evidence>
<keyword evidence="2" id="KW-0488">Methylation</keyword>
<comment type="subcellular location">
    <subcellularLocation>
        <location evidence="1">Membrane</location>
        <topology evidence="1">Single-pass membrane protein</topology>
    </subcellularLocation>
</comment>
<dbReference type="NCBIfam" id="TIGR02532">
    <property type="entry name" value="IV_pilin_GFxxxE"/>
    <property type="match status" value="1"/>
</dbReference>
<dbReference type="GeneID" id="84612170"/>
<sequence length="178" mass="20340">MKQQGFSLIEMLLAVAISSVLMMAVGKMLPLLQRDALQLQLRVQLQEELLQLVLLMEKAVRRAGYCHGVCSGEALQIQPRCLLVRWDENSNGKWEGSEHAESERWGYRLRNQSLEVLRGASGCEGTGWERISDPRIVVLDELQLLQQQQTIRIVLSGHVRQFPQLREQTEQWSYGGNL</sequence>
<name>A0A0U5L3Q8_9GAMM</name>
<proteinExistence type="predicted"/>
<evidence type="ECO:0000256" key="5">
    <source>
        <dbReference type="ARBA" id="ARBA00023136"/>
    </source>
</evidence>
<feature type="transmembrane region" description="Helical" evidence="6">
    <location>
        <begin position="6"/>
        <end position="25"/>
    </location>
</feature>
<accession>A0A0U5L3Q8</accession>
<evidence type="ECO:0000256" key="2">
    <source>
        <dbReference type="ARBA" id="ARBA00022481"/>
    </source>
</evidence>
<dbReference type="InterPro" id="IPR012902">
    <property type="entry name" value="N_methyl_site"/>
</dbReference>
<dbReference type="STRING" id="1619313.EM595_2855"/>
<dbReference type="InterPro" id="IPR051621">
    <property type="entry name" value="T2SS_protein_J"/>
</dbReference>
<dbReference type="Proteomes" id="UP000059419">
    <property type="component" value="Chromosome 1"/>
</dbReference>